<keyword evidence="2" id="KW-1185">Reference proteome</keyword>
<sequence length="77" mass="8614">MQEQVQQLQAQLNTLKVRLFDAQEARTQETEFYQGFFAQLAKELGLEGEAATQPEAYLKAIAELKAPKAVDGELVTE</sequence>
<organism evidence="1 2">
    <name type="scientific">Aeromonas phage Ah1</name>
    <dbReference type="NCBI Taxonomy" id="2053701"/>
    <lineage>
        <taxon>Viruses</taxon>
        <taxon>Duplodnaviria</taxon>
        <taxon>Heunggongvirae</taxon>
        <taxon>Uroviricota</taxon>
        <taxon>Caudoviricetes</taxon>
        <taxon>Pantevenvirales</taxon>
        <taxon>Straboviridae</taxon>
        <taxon>Cinqassovirus</taxon>
        <taxon>Cinqassovirus ah1</taxon>
    </lineage>
</organism>
<gene>
    <name evidence="1" type="ORF">Ah1_00199</name>
</gene>
<accession>A0A2H4YEW6</accession>
<protein>
    <submittedName>
        <fullName evidence="1">Uncharacterized protein</fullName>
    </submittedName>
</protein>
<reference evidence="1 2" key="1">
    <citation type="submission" date="2017-10" db="EMBL/GenBank/DDBJ databases">
        <title>Antibacterial composition for extension of chilled fish shelf life and decreasing of risk of food-borne infections, bacteriophage strains for its preparation.</title>
        <authorList>
            <person name="Zulkarneev E.R."/>
            <person name="Aleshkin A.V."/>
            <person name="Rubalsky O.V."/>
            <person name="Kiseleva I.A."/>
            <person name="Rubalskii E.O."/>
            <person name="Lebedev S.N."/>
        </authorList>
    </citation>
    <scope>NUCLEOTIDE SEQUENCE [LARGE SCALE GENOMIC DNA]</scope>
</reference>
<dbReference type="Proteomes" id="UP000240934">
    <property type="component" value="Segment"/>
</dbReference>
<dbReference type="EMBL" id="MG250483">
    <property type="protein sequence ID" value="AUE22717.1"/>
    <property type="molecule type" value="Genomic_DNA"/>
</dbReference>
<name>A0A2H4YEW6_9CAUD</name>
<evidence type="ECO:0000313" key="2">
    <source>
        <dbReference type="Proteomes" id="UP000240934"/>
    </source>
</evidence>
<proteinExistence type="predicted"/>
<evidence type="ECO:0000313" key="1">
    <source>
        <dbReference type="EMBL" id="AUE22717.1"/>
    </source>
</evidence>